<accession>A0A9N9GFR5</accession>
<keyword evidence="1" id="KW-0812">Transmembrane</keyword>
<protein>
    <submittedName>
        <fullName evidence="2">12201_t:CDS:1</fullName>
    </submittedName>
</protein>
<organism evidence="2 3">
    <name type="scientific">Cetraspora pellucida</name>
    <dbReference type="NCBI Taxonomy" id="1433469"/>
    <lineage>
        <taxon>Eukaryota</taxon>
        <taxon>Fungi</taxon>
        <taxon>Fungi incertae sedis</taxon>
        <taxon>Mucoromycota</taxon>
        <taxon>Glomeromycotina</taxon>
        <taxon>Glomeromycetes</taxon>
        <taxon>Diversisporales</taxon>
        <taxon>Gigasporaceae</taxon>
        <taxon>Cetraspora</taxon>
    </lineage>
</organism>
<evidence type="ECO:0000256" key="1">
    <source>
        <dbReference type="SAM" id="Phobius"/>
    </source>
</evidence>
<dbReference type="Proteomes" id="UP000789759">
    <property type="component" value="Unassembled WGS sequence"/>
</dbReference>
<dbReference type="AlphaFoldDB" id="A0A9N9GFR5"/>
<keyword evidence="1" id="KW-1133">Transmembrane helix</keyword>
<feature type="transmembrane region" description="Helical" evidence="1">
    <location>
        <begin position="122"/>
        <end position="144"/>
    </location>
</feature>
<dbReference type="OrthoDB" id="2347754at2759"/>
<dbReference type="EMBL" id="CAJVQA010004430">
    <property type="protein sequence ID" value="CAG8598845.1"/>
    <property type="molecule type" value="Genomic_DNA"/>
</dbReference>
<sequence length="188" mass="20750">MSNIDNNINIITPTGNIYTGSLITISWQFFGQPSTQPSSLKIKNKSTGESTLIDNNLDIQASSKIWNVSVPEGIYFLSITDGTSEGISGDFIISKDKNSQEIIPLMLIVIKANSSTISVSTLIEVIVGGCVVVLVPIVAGIYFIRRWYKKERDGSFTIPKTETIYSVKEIDEEYNLATSEKKHGFVFT</sequence>
<comment type="caution">
    <text evidence="2">The sequence shown here is derived from an EMBL/GenBank/DDBJ whole genome shotgun (WGS) entry which is preliminary data.</text>
</comment>
<gene>
    <name evidence="2" type="ORF">CPELLU_LOCUS6895</name>
</gene>
<evidence type="ECO:0000313" key="2">
    <source>
        <dbReference type="EMBL" id="CAG8598845.1"/>
    </source>
</evidence>
<name>A0A9N9GFR5_9GLOM</name>
<evidence type="ECO:0000313" key="3">
    <source>
        <dbReference type="Proteomes" id="UP000789759"/>
    </source>
</evidence>
<keyword evidence="1" id="KW-0472">Membrane</keyword>
<proteinExistence type="predicted"/>
<keyword evidence="3" id="KW-1185">Reference proteome</keyword>
<reference evidence="2" key="1">
    <citation type="submission" date="2021-06" db="EMBL/GenBank/DDBJ databases">
        <authorList>
            <person name="Kallberg Y."/>
            <person name="Tangrot J."/>
            <person name="Rosling A."/>
        </authorList>
    </citation>
    <scope>NUCLEOTIDE SEQUENCE</scope>
    <source>
        <strain evidence="2">FL966</strain>
    </source>
</reference>